<dbReference type="SUPFAM" id="SSF89447">
    <property type="entry name" value="AbrB/MazE/MraZ-like"/>
    <property type="match status" value="1"/>
</dbReference>
<dbReference type="EMBL" id="QGMZ01000021">
    <property type="protein sequence ID" value="PWR73140.1"/>
    <property type="molecule type" value="Genomic_DNA"/>
</dbReference>
<dbReference type="AlphaFoldDB" id="A0A2V2N3K3"/>
<dbReference type="SMART" id="SM00966">
    <property type="entry name" value="SpoVT_AbrB"/>
    <property type="match status" value="1"/>
</dbReference>
<gene>
    <name evidence="2" type="ORF">DLD82_11205</name>
</gene>
<dbReference type="GO" id="GO:0003677">
    <property type="term" value="F:DNA binding"/>
    <property type="evidence" value="ECO:0007669"/>
    <property type="project" value="InterPro"/>
</dbReference>
<evidence type="ECO:0000313" key="3">
    <source>
        <dbReference type="Proteomes" id="UP000245934"/>
    </source>
</evidence>
<sequence>MIEVIIGENGEIIIPDKMRRNLDLFPGKKIFLYEQDDSIHIIPSERKASSKFSQFAHQHNRILNIDSDSDYDEMLHERVG</sequence>
<dbReference type="InterPro" id="IPR007159">
    <property type="entry name" value="SpoVT-AbrB_dom"/>
</dbReference>
<dbReference type="Gene3D" id="2.10.260.10">
    <property type="match status" value="1"/>
</dbReference>
<keyword evidence="3" id="KW-1185">Reference proteome</keyword>
<protein>
    <recommendedName>
        <fullName evidence="1">SpoVT-AbrB domain-containing protein</fullName>
    </recommendedName>
</protein>
<organism evidence="2 3">
    <name type="scientific">Methanospirillum stamsii</name>
    <dbReference type="NCBI Taxonomy" id="1277351"/>
    <lineage>
        <taxon>Archaea</taxon>
        <taxon>Methanobacteriati</taxon>
        <taxon>Methanobacteriota</taxon>
        <taxon>Stenosarchaea group</taxon>
        <taxon>Methanomicrobia</taxon>
        <taxon>Methanomicrobiales</taxon>
        <taxon>Methanospirillaceae</taxon>
        <taxon>Methanospirillum</taxon>
    </lineage>
</organism>
<accession>A0A2V2N3K3</accession>
<dbReference type="Proteomes" id="UP000245934">
    <property type="component" value="Unassembled WGS sequence"/>
</dbReference>
<dbReference type="RefSeq" id="WP_109941215.1">
    <property type="nucleotide sequence ID" value="NZ_QGMZ01000021.1"/>
</dbReference>
<proteinExistence type="predicted"/>
<dbReference type="PROSITE" id="PS51740">
    <property type="entry name" value="SPOVT_ABRB"/>
    <property type="match status" value="1"/>
</dbReference>
<dbReference type="InterPro" id="IPR037914">
    <property type="entry name" value="SpoVT-AbrB_sf"/>
</dbReference>
<evidence type="ECO:0000259" key="1">
    <source>
        <dbReference type="PROSITE" id="PS51740"/>
    </source>
</evidence>
<reference evidence="2 3" key="1">
    <citation type="submission" date="2018-05" db="EMBL/GenBank/DDBJ databases">
        <title>Draft genome of Methanospirillum stamsii Pt1.</title>
        <authorList>
            <person name="Dueholm M.S."/>
            <person name="Nielsen P.H."/>
            <person name="Bakmann L.F."/>
            <person name="Otzen D.E."/>
        </authorList>
    </citation>
    <scope>NUCLEOTIDE SEQUENCE [LARGE SCALE GENOMIC DNA]</scope>
    <source>
        <strain evidence="2 3">Pt1</strain>
    </source>
</reference>
<evidence type="ECO:0000313" key="2">
    <source>
        <dbReference type="EMBL" id="PWR73140.1"/>
    </source>
</evidence>
<feature type="domain" description="SpoVT-AbrB" evidence="1">
    <location>
        <begin position="1"/>
        <end position="46"/>
    </location>
</feature>
<name>A0A2V2N3K3_9EURY</name>
<comment type="caution">
    <text evidence="2">The sequence shown here is derived from an EMBL/GenBank/DDBJ whole genome shotgun (WGS) entry which is preliminary data.</text>
</comment>